<keyword evidence="3" id="KW-1185">Reference proteome</keyword>
<reference evidence="2 3" key="1">
    <citation type="submission" date="2016-07" db="EMBL/GenBank/DDBJ databases">
        <title>Draft genome of the white-rot fungus Obba rivulosa 3A-2.</title>
        <authorList>
            <consortium name="DOE Joint Genome Institute"/>
            <person name="Miettinen O."/>
            <person name="Riley R."/>
            <person name="Acob R."/>
            <person name="Barry K."/>
            <person name="Cullen D."/>
            <person name="De Vries R."/>
            <person name="Hainaut M."/>
            <person name="Hatakka A."/>
            <person name="Henrissat B."/>
            <person name="Hilden K."/>
            <person name="Kuo R."/>
            <person name="Labutti K."/>
            <person name="Lipzen A."/>
            <person name="Makela M.R."/>
            <person name="Sandor L."/>
            <person name="Spatafora J.W."/>
            <person name="Grigoriev I.V."/>
            <person name="Hibbett D.S."/>
        </authorList>
    </citation>
    <scope>NUCLEOTIDE SEQUENCE [LARGE SCALE GENOMIC DNA]</scope>
    <source>
        <strain evidence="2 3">3A-2</strain>
    </source>
</reference>
<evidence type="ECO:0000313" key="2">
    <source>
        <dbReference type="EMBL" id="OCH94660.1"/>
    </source>
</evidence>
<accession>A0A8E2DRW1</accession>
<evidence type="ECO:0000313" key="3">
    <source>
        <dbReference type="Proteomes" id="UP000250043"/>
    </source>
</evidence>
<feature type="compositionally biased region" description="Basic and acidic residues" evidence="1">
    <location>
        <begin position="1"/>
        <end position="28"/>
    </location>
</feature>
<evidence type="ECO:0008006" key="4">
    <source>
        <dbReference type="Google" id="ProtNLM"/>
    </source>
</evidence>
<feature type="region of interest" description="Disordered" evidence="1">
    <location>
        <begin position="1"/>
        <end position="39"/>
    </location>
</feature>
<feature type="compositionally biased region" description="Polar residues" evidence="1">
    <location>
        <begin position="76"/>
        <end position="87"/>
    </location>
</feature>
<protein>
    <recommendedName>
        <fullName evidence="4">Hyaluronan/mRNA-binding protein domain-containing protein</fullName>
    </recommendedName>
</protein>
<dbReference type="EMBL" id="KV722342">
    <property type="protein sequence ID" value="OCH94660.1"/>
    <property type="molecule type" value="Genomic_DNA"/>
</dbReference>
<sequence>MTRTERAAYPRAIIKDHSEPKNGMDRHIPKGGAGPYNWGSLEHERELEEGALLDEEREFEDAGVNPPLQEEVEEAVTTTSRSNSVSEQDIRAARQFRKKALKKDDVDLVDIARTSAAVSISPPNRDVPIVHDANTGTIRLD</sequence>
<feature type="region of interest" description="Disordered" evidence="1">
    <location>
        <begin position="57"/>
        <end position="88"/>
    </location>
</feature>
<dbReference type="AlphaFoldDB" id="A0A8E2DRW1"/>
<name>A0A8E2DRW1_9APHY</name>
<dbReference type="Proteomes" id="UP000250043">
    <property type="component" value="Unassembled WGS sequence"/>
</dbReference>
<evidence type="ECO:0000256" key="1">
    <source>
        <dbReference type="SAM" id="MobiDB-lite"/>
    </source>
</evidence>
<proteinExistence type="predicted"/>
<organism evidence="2 3">
    <name type="scientific">Obba rivulosa</name>
    <dbReference type="NCBI Taxonomy" id="1052685"/>
    <lineage>
        <taxon>Eukaryota</taxon>
        <taxon>Fungi</taxon>
        <taxon>Dikarya</taxon>
        <taxon>Basidiomycota</taxon>
        <taxon>Agaricomycotina</taxon>
        <taxon>Agaricomycetes</taxon>
        <taxon>Polyporales</taxon>
        <taxon>Gelatoporiaceae</taxon>
        <taxon>Obba</taxon>
    </lineage>
</organism>
<feature type="region of interest" description="Disordered" evidence="1">
    <location>
        <begin position="120"/>
        <end position="141"/>
    </location>
</feature>
<dbReference type="OrthoDB" id="2562681at2759"/>
<gene>
    <name evidence="2" type="ORF">OBBRIDRAFT_831701</name>
</gene>